<keyword evidence="3" id="KW-1185">Reference proteome</keyword>
<name>A0A9P9Y099_9HYPO</name>
<reference evidence="2" key="2">
    <citation type="submission" date="2022-07" db="EMBL/GenBank/DDBJ databases">
        <authorList>
            <person name="Goncalves M.F.M."/>
            <person name="Hilario S."/>
            <person name="Van De Peer Y."/>
            <person name="Esteves A.C."/>
            <person name="Alves A."/>
        </authorList>
    </citation>
    <scope>NUCLEOTIDE SEQUENCE</scope>
    <source>
        <strain evidence="2">MUM 19.33</strain>
    </source>
</reference>
<dbReference type="Pfam" id="PF03171">
    <property type="entry name" value="2OG-FeII_Oxy"/>
    <property type="match status" value="1"/>
</dbReference>
<dbReference type="OrthoDB" id="288590at2759"/>
<sequence>MAQSIKNVMLMGKSVVIYDSGVKPWSTTNIGTAASAIVKVLAALEKATESKWEAKQMTSAERLEKAADMGDKDHSEGLKLFCLMLMHPKTDIRYHSGQSLELIYFSEYKNSPRQELRVARLIVVDYDKIRQRDEVESARLCTVCVEWGCFYSNLSSRPSQPLLESMGPADEHRLEIQHRISSLSTSAVVLQYFPPLHDLPPPTSQVHFTHTDAGSISVLFASKWGLQAHPPGQEPWEYVAPGPHCAVVNVGDS</sequence>
<reference evidence="2" key="1">
    <citation type="journal article" date="2021" name="J Fungi (Basel)">
        <title>Genomic and Metabolomic Analyses of the Marine Fungus Emericellopsis cladophorae: Insights into Saltwater Adaptability Mechanisms and Its Biosynthetic Potential.</title>
        <authorList>
            <person name="Goncalves M.F.M."/>
            <person name="Hilario S."/>
            <person name="Van de Peer Y."/>
            <person name="Esteves A.C."/>
            <person name="Alves A."/>
        </authorList>
    </citation>
    <scope>NUCLEOTIDE SEQUENCE</scope>
    <source>
        <strain evidence="2">MUM 19.33</strain>
    </source>
</reference>
<evidence type="ECO:0000259" key="1">
    <source>
        <dbReference type="Pfam" id="PF03171"/>
    </source>
</evidence>
<dbReference type="InterPro" id="IPR044861">
    <property type="entry name" value="IPNS-like_FE2OG_OXY"/>
</dbReference>
<dbReference type="SUPFAM" id="SSF51197">
    <property type="entry name" value="Clavaminate synthase-like"/>
    <property type="match status" value="1"/>
</dbReference>
<evidence type="ECO:0000313" key="2">
    <source>
        <dbReference type="EMBL" id="KAI6781121.1"/>
    </source>
</evidence>
<organism evidence="2 3">
    <name type="scientific">Emericellopsis cladophorae</name>
    <dbReference type="NCBI Taxonomy" id="2686198"/>
    <lineage>
        <taxon>Eukaryota</taxon>
        <taxon>Fungi</taxon>
        <taxon>Dikarya</taxon>
        <taxon>Ascomycota</taxon>
        <taxon>Pezizomycotina</taxon>
        <taxon>Sordariomycetes</taxon>
        <taxon>Hypocreomycetidae</taxon>
        <taxon>Hypocreales</taxon>
        <taxon>Bionectriaceae</taxon>
        <taxon>Emericellopsis</taxon>
    </lineage>
</organism>
<protein>
    <submittedName>
        <fullName evidence="2">2OG-Fe(II) oxygenase family oxidoreductase</fullName>
    </submittedName>
</protein>
<dbReference type="Gene3D" id="2.60.120.330">
    <property type="entry name" value="B-lactam Antibiotic, Isopenicillin N Synthase, Chain"/>
    <property type="match status" value="1"/>
</dbReference>
<dbReference type="RefSeq" id="XP_051361977.1">
    <property type="nucleotide sequence ID" value="XM_051506854.1"/>
</dbReference>
<dbReference type="Proteomes" id="UP001055219">
    <property type="component" value="Unassembled WGS sequence"/>
</dbReference>
<gene>
    <name evidence="2" type="ORF">J7T54_003289</name>
</gene>
<comment type="caution">
    <text evidence="2">The sequence shown here is derived from an EMBL/GenBank/DDBJ whole genome shotgun (WGS) entry which is preliminary data.</text>
</comment>
<feature type="domain" description="Isopenicillin N synthase-like Fe(2+) 2OG dioxygenase" evidence="1">
    <location>
        <begin position="186"/>
        <end position="253"/>
    </location>
</feature>
<proteinExistence type="predicted"/>
<dbReference type="AlphaFoldDB" id="A0A9P9Y099"/>
<dbReference type="GeneID" id="75829791"/>
<dbReference type="EMBL" id="JAGIXG020000025">
    <property type="protein sequence ID" value="KAI6781121.1"/>
    <property type="molecule type" value="Genomic_DNA"/>
</dbReference>
<accession>A0A9P9Y099</accession>
<evidence type="ECO:0000313" key="3">
    <source>
        <dbReference type="Proteomes" id="UP001055219"/>
    </source>
</evidence>
<dbReference type="InterPro" id="IPR027443">
    <property type="entry name" value="IPNS-like_sf"/>
</dbReference>